<dbReference type="Proteomes" id="UP000250235">
    <property type="component" value="Unassembled WGS sequence"/>
</dbReference>
<protein>
    <submittedName>
        <fullName evidence="1">Uncharacterized protein</fullName>
    </submittedName>
</protein>
<proteinExistence type="predicted"/>
<reference evidence="1 2" key="1">
    <citation type="journal article" date="2015" name="Proc. Natl. Acad. Sci. U.S.A.">
        <title>The resurrection genome of Boea hygrometrica: A blueprint for survival of dehydration.</title>
        <authorList>
            <person name="Xiao L."/>
            <person name="Yang G."/>
            <person name="Zhang L."/>
            <person name="Yang X."/>
            <person name="Zhao S."/>
            <person name="Ji Z."/>
            <person name="Zhou Q."/>
            <person name="Hu M."/>
            <person name="Wang Y."/>
            <person name="Chen M."/>
            <person name="Xu Y."/>
            <person name="Jin H."/>
            <person name="Xiao X."/>
            <person name="Hu G."/>
            <person name="Bao F."/>
            <person name="Hu Y."/>
            <person name="Wan P."/>
            <person name="Li L."/>
            <person name="Deng X."/>
            <person name="Kuang T."/>
            <person name="Xiang C."/>
            <person name="Zhu J.K."/>
            <person name="Oliver M.J."/>
            <person name="He Y."/>
        </authorList>
    </citation>
    <scope>NUCLEOTIDE SEQUENCE [LARGE SCALE GENOMIC DNA]</scope>
    <source>
        <strain evidence="2">cv. XS01</strain>
    </source>
</reference>
<name>A0A2Z7CHV0_9LAMI</name>
<gene>
    <name evidence="1" type="ORF">F511_43277</name>
</gene>
<accession>A0A2Z7CHV0</accession>
<dbReference type="AlphaFoldDB" id="A0A2Z7CHV0"/>
<dbReference type="EMBL" id="KQ997183">
    <property type="protein sequence ID" value="KZV44229.1"/>
    <property type="molecule type" value="Genomic_DNA"/>
</dbReference>
<sequence>MAVEVPLLAKLNPKTHNTMEAIHGGPITHSAAAIIVQAVGSQHYRSAVGLVFMESEVELSLETSKVGSAVRNQAEAKLNQLEHDEPAETTTTS</sequence>
<evidence type="ECO:0000313" key="1">
    <source>
        <dbReference type="EMBL" id="KZV44229.1"/>
    </source>
</evidence>
<organism evidence="1 2">
    <name type="scientific">Dorcoceras hygrometricum</name>
    <dbReference type="NCBI Taxonomy" id="472368"/>
    <lineage>
        <taxon>Eukaryota</taxon>
        <taxon>Viridiplantae</taxon>
        <taxon>Streptophyta</taxon>
        <taxon>Embryophyta</taxon>
        <taxon>Tracheophyta</taxon>
        <taxon>Spermatophyta</taxon>
        <taxon>Magnoliopsida</taxon>
        <taxon>eudicotyledons</taxon>
        <taxon>Gunneridae</taxon>
        <taxon>Pentapetalae</taxon>
        <taxon>asterids</taxon>
        <taxon>lamiids</taxon>
        <taxon>Lamiales</taxon>
        <taxon>Gesneriaceae</taxon>
        <taxon>Didymocarpoideae</taxon>
        <taxon>Trichosporeae</taxon>
        <taxon>Loxocarpinae</taxon>
        <taxon>Dorcoceras</taxon>
    </lineage>
</organism>
<keyword evidence="2" id="KW-1185">Reference proteome</keyword>
<evidence type="ECO:0000313" key="2">
    <source>
        <dbReference type="Proteomes" id="UP000250235"/>
    </source>
</evidence>